<dbReference type="EMBL" id="ML976069">
    <property type="protein sequence ID" value="KAF1940055.1"/>
    <property type="molecule type" value="Genomic_DNA"/>
</dbReference>
<dbReference type="Proteomes" id="UP000800038">
    <property type="component" value="Unassembled WGS sequence"/>
</dbReference>
<protein>
    <submittedName>
        <fullName evidence="2">Uncharacterized protein</fullName>
    </submittedName>
</protein>
<keyword evidence="1" id="KW-0812">Transmembrane</keyword>
<dbReference type="Gene3D" id="1.20.1170.10">
    <property type="match status" value="1"/>
</dbReference>
<name>A0A6A5SHD6_9PLEO</name>
<evidence type="ECO:0000256" key="1">
    <source>
        <dbReference type="SAM" id="Phobius"/>
    </source>
</evidence>
<evidence type="ECO:0000313" key="2">
    <source>
        <dbReference type="EMBL" id="KAF1940055.1"/>
    </source>
</evidence>
<proteinExistence type="predicted"/>
<reference evidence="2" key="1">
    <citation type="journal article" date="2020" name="Stud. Mycol.">
        <title>101 Dothideomycetes genomes: a test case for predicting lifestyles and emergence of pathogens.</title>
        <authorList>
            <person name="Haridas S."/>
            <person name="Albert R."/>
            <person name="Binder M."/>
            <person name="Bloem J."/>
            <person name="Labutti K."/>
            <person name="Salamov A."/>
            <person name="Andreopoulos B."/>
            <person name="Baker S."/>
            <person name="Barry K."/>
            <person name="Bills G."/>
            <person name="Bluhm B."/>
            <person name="Cannon C."/>
            <person name="Castanera R."/>
            <person name="Culley D."/>
            <person name="Daum C."/>
            <person name="Ezra D."/>
            <person name="Gonzalez J."/>
            <person name="Henrissat B."/>
            <person name="Kuo A."/>
            <person name="Liang C."/>
            <person name="Lipzen A."/>
            <person name="Lutzoni F."/>
            <person name="Magnuson J."/>
            <person name="Mondo S."/>
            <person name="Nolan M."/>
            <person name="Ohm R."/>
            <person name="Pangilinan J."/>
            <person name="Park H.-J."/>
            <person name="Ramirez L."/>
            <person name="Alfaro M."/>
            <person name="Sun H."/>
            <person name="Tritt A."/>
            <person name="Yoshinaga Y."/>
            <person name="Zwiers L.-H."/>
            <person name="Turgeon B."/>
            <person name="Goodwin S."/>
            <person name="Spatafora J."/>
            <person name="Crous P."/>
            <person name="Grigoriev I."/>
        </authorList>
    </citation>
    <scope>NUCLEOTIDE SEQUENCE</scope>
    <source>
        <strain evidence="2">CBS 161.51</strain>
    </source>
</reference>
<keyword evidence="1" id="KW-1133">Transmembrane helix</keyword>
<organism evidence="2 3">
    <name type="scientific">Clathrospora elynae</name>
    <dbReference type="NCBI Taxonomy" id="706981"/>
    <lineage>
        <taxon>Eukaryota</taxon>
        <taxon>Fungi</taxon>
        <taxon>Dikarya</taxon>
        <taxon>Ascomycota</taxon>
        <taxon>Pezizomycotina</taxon>
        <taxon>Dothideomycetes</taxon>
        <taxon>Pleosporomycetidae</taxon>
        <taxon>Pleosporales</taxon>
        <taxon>Diademaceae</taxon>
        <taxon>Clathrospora</taxon>
    </lineage>
</organism>
<feature type="transmembrane region" description="Helical" evidence="1">
    <location>
        <begin position="212"/>
        <end position="239"/>
    </location>
</feature>
<keyword evidence="3" id="KW-1185">Reference proteome</keyword>
<gene>
    <name evidence="2" type="ORF">EJ02DRAFT_513372</name>
</gene>
<dbReference type="SUPFAM" id="SSF58100">
    <property type="entry name" value="Bacterial hemolysins"/>
    <property type="match status" value="1"/>
</dbReference>
<dbReference type="AlphaFoldDB" id="A0A6A5SHD6"/>
<evidence type="ECO:0000313" key="3">
    <source>
        <dbReference type="Proteomes" id="UP000800038"/>
    </source>
</evidence>
<sequence length="371" mass="41156">MPHDLLYACTRDIHVPEMCLLPMGGLPPMETCNTMVEIQNSCQKFNNNYMANWLLVTNQTIQYCQYAIELLTGFGESSLKAQWGTLLDKKYATEASQNNVAFQDAAQASNAILLELSTVAKEKATEVDKLIVELQATMEFLGDTIANEARIQFLRQQYHDGPVTIGKTKIPSMGADGQPQKPYAFWLQSELETLRANITAAFKEYNDTFDDWALVATTAVTYMWVPVFGFIAGSVVMGIHADKARRAHNLYEEQKAHAEKLVADEAPLVKLPVDIRMLGSQHEDMATRMHSAIAALNEIKQLFLAQSLNFGLVASMMGLAKGKVQASLFLQQSVDKAVKNWQEVSELAKEFLATADVKTAGITPDVKPPME</sequence>
<keyword evidence="1" id="KW-0472">Membrane</keyword>
<dbReference type="OrthoDB" id="5066239at2759"/>
<accession>A0A6A5SHD6</accession>